<dbReference type="PROSITE" id="PS00108">
    <property type="entry name" value="PROTEIN_KINASE_ST"/>
    <property type="match status" value="1"/>
</dbReference>
<sequence>MVFLLNSSNVFDYLSEQKLFNIAERNLAQVELIEAKNFNLLVTLPDGSKLLVKQERHQQDGKAIGEFLGEWQIQNLVNHFSQLESLRAFLPEILTFDLNHSILVFKYLDNYRDGSDFYLKEKIFPPHIPSAIGRFLGLLHRETFDHKVYQDFWAKNSVNSFNYRVTDLIEGLERIPPEIFSVVPADGLKFFALYQKYDSLGKSIAELGQAFTPSCLIHNDLKLNNILLHNNWESSSDKIVRFIDWERANWGDPAHDLGMMIASYLQLWLGSLVMNKSLSIEESLRLAIIPLEKLQPSIAALIKAYLTTFPNILQVRPDFLERVIQFTGLALIGQIQAMIQYQKTFGNSGIAMLQVAKKLLGSPSQSMGTIFGTSEIYSTAV</sequence>
<dbReference type="SUPFAM" id="SSF56112">
    <property type="entry name" value="Protein kinase-like (PK-like)"/>
    <property type="match status" value="1"/>
</dbReference>
<dbReference type="InterPro" id="IPR002575">
    <property type="entry name" value="Aminoglycoside_PTrfase"/>
</dbReference>
<dbReference type="HOGENOM" id="CLU_703649_0_0_3"/>
<dbReference type="OrthoDB" id="3806873at2"/>
<reference evidence="3" key="1">
    <citation type="journal article" date="2011" name="MBio">
        <title>Novel metabolic attributes of the genus Cyanothece, comprising a group of unicellular nitrogen-fixing Cyanobacteria.</title>
        <authorList>
            <person name="Bandyopadhyay A."/>
            <person name="Elvitigala T."/>
            <person name="Welsh E."/>
            <person name="Stockel J."/>
            <person name="Liberton M."/>
            <person name="Min H."/>
            <person name="Sherman L.A."/>
            <person name="Pakrasi H.B."/>
        </authorList>
    </citation>
    <scope>NUCLEOTIDE SEQUENCE [LARGE SCALE GENOMIC DNA]</scope>
    <source>
        <strain evidence="3">PCC 7822</strain>
    </source>
</reference>
<dbReference type="GO" id="GO:0004672">
    <property type="term" value="F:protein kinase activity"/>
    <property type="evidence" value="ECO:0007669"/>
    <property type="project" value="InterPro"/>
</dbReference>
<dbReference type="STRING" id="497965.Cyan7822_1331"/>
<keyword evidence="2" id="KW-0808">Transferase</keyword>
<name>E0UHS5_GLOV7</name>
<proteinExistence type="predicted"/>
<evidence type="ECO:0000259" key="1">
    <source>
        <dbReference type="Pfam" id="PF01636"/>
    </source>
</evidence>
<dbReference type="KEGG" id="cyj:Cyan7822_1331"/>
<dbReference type="Proteomes" id="UP000008206">
    <property type="component" value="Chromosome"/>
</dbReference>
<accession>E0UHS5</accession>
<keyword evidence="3" id="KW-1185">Reference proteome</keyword>
<dbReference type="InterPro" id="IPR008271">
    <property type="entry name" value="Ser/Thr_kinase_AS"/>
</dbReference>
<feature type="domain" description="Aminoglycoside phosphotransferase" evidence="1">
    <location>
        <begin position="212"/>
        <end position="263"/>
    </location>
</feature>
<protein>
    <submittedName>
        <fullName evidence="2">Aminoglycoside phosphotransferase</fullName>
    </submittedName>
</protein>
<dbReference type="RefSeq" id="WP_013321439.1">
    <property type="nucleotide sequence ID" value="NC_014501.1"/>
</dbReference>
<evidence type="ECO:0000313" key="3">
    <source>
        <dbReference type="Proteomes" id="UP000008206"/>
    </source>
</evidence>
<organism evidence="2 3">
    <name type="scientific">Gloeothece verrucosa (strain PCC 7822)</name>
    <name type="common">Cyanothece sp. (strain PCC 7822)</name>
    <dbReference type="NCBI Taxonomy" id="497965"/>
    <lineage>
        <taxon>Bacteria</taxon>
        <taxon>Bacillati</taxon>
        <taxon>Cyanobacteriota</taxon>
        <taxon>Cyanophyceae</taxon>
        <taxon>Oscillatoriophycideae</taxon>
        <taxon>Chroococcales</taxon>
        <taxon>Aphanothecaceae</taxon>
        <taxon>Gloeothece</taxon>
        <taxon>Gloeothece verrucosa</taxon>
    </lineage>
</organism>
<dbReference type="eggNOG" id="COG0510">
    <property type="taxonomic scope" value="Bacteria"/>
</dbReference>
<dbReference type="Pfam" id="PF01636">
    <property type="entry name" value="APH"/>
    <property type="match status" value="1"/>
</dbReference>
<gene>
    <name evidence="2" type="ordered locus">Cyan7822_1331</name>
</gene>
<dbReference type="EMBL" id="CP002198">
    <property type="protein sequence ID" value="ADN13332.1"/>
    <property type="molecule type" value="Genomic_DNA"/>
</dbReference>
<evidence type="ECO:0000313" key="2">
    <source>
        <dbReference type="EMBL" id="ADN13332.1"/>
    </source>
</evidence>
<dbReference type="AlphaFoldDB" id="E0UHS5"/>
<dbReference type="Gene3D" id="3.90.1200.10">
    <property type="match status" value="1"/>
</dbReference>
<dbReference type="InterPro" id="IPR011009">
    <property type="entry name" value="Kinase-like_dom_sf"/>
</dbReference>